<name>A0AA88XJL6_PINIB</name>
<accession>A0AA88XJL6</accession>
<dbReference type="SMART" id="SM00046">
    <property type="entry name" value="DAGKc"/>
    <property type="match status" value="1"/>
</dbReference>
<dbReference type="AlphaFoldDB" id="A0AA88XJL6"/>
<dbReference type="Proteomes" id="UP001186944">
    <property type="component" value="Unassembled WGS sequence"/>
</dbReference>
<dbReference type="PANTHER" id="PTHR12358:SF111">
    <property type="entry name" value="CERAMIDE KINASE, ISOFORM A"/>
    <property type="match status" value="1"/>
</dbReference>
<evidence type="ECO:0000313" key="3">
    <source>
        <dbReference type="Proteomes" id="UP001186944"/>
    </source>
</evidence>
<dbReference type="GO" id="GO:0001729">
    <property type="term" value="F:ceramide kinase activity"/>
    <property type="evidence" value="ECO:0007669"/>
    <property type="project" value="TreeGrafter"/>
</dbReference>
<evidence type="ECO:0000313" key="2">
    <source>
        <dbReference type="EMBL" id="KAK3086541.1"/>
    </source>
</evidence>
<dbReference type="PANTHER" id="PTHR12358">
    <property type="entry name" value="SPHINGOSINE KINASE"/>
    <property type="match status" value="1"/>
</dbReference>
<dbReference type="Gene3D" id="2.60.200.40">
    <property type="match status" value="1"/>
</dbReference>
<dbReference type="GO" id="GO:0016020">
    <property type="term" value="C:membrane"/>
    <property type="evidence" value="ECO:0007669"/>
    <property type="project" value="GOC"/>
</dbReference>
<gene>
    <name evidence="2" type="ORF">FSP39_019938</name>
</gene>
<proteinExistence type="predicted"/>
<keyword evidence="3" id="KW-1185">Reference proteome</keyword>
<dbReference type="InterPro" id="IPR001206">
    <property type="entry name" value="Diacylglycerol_kinase_cat_dom"/>
</dbReference>
<feature type="non-terminal residue" evidence="2">
    <location>
        <position position="1"/>
    </location>
</feature>
<comment type="caution">
    <text evidence="2">The sequence shown here is derived from an EMBL/GenBank/DDBJ whole genome shotgun (WGS) entry which is preliminary data.</text>
</comment>
<dbReference type="Gene3D" id="3.40.50.10330">
    <property type="entry name" value="Probable inorganic polyphosphate/atp-NAD kinase, domain 1"/>
    <property type="match status" value="1"/>
</dbReference>
<dbReference type="InterPro" id="IPR017438">
    <property type="entry name" value="ATP-NAD_kinase_N"/>
</dbReference>
<protein>
    <recommendedName>
        <fullName evidence="1">DAGKc domain-containing protein</fullName>
    </recommendedName>
</protein>
<dbReference type="Pfam" id="PF00781">
    <property type="entry name" value="DAGK_cat"/>
    <property type="match status" value="1"/>
</dbReference>
<dbReference type="PROSITE" id="PS50146">
    <property type="entry name" value="DAGK"/>
    <property type="match status" value="1"/>
</dbReference>
<feature type="domain" description="DAGKc" evidence="1">
    <location>
        <begin position="1"/>
        <end position="144"/>
    </location>
</feature>
<dbReference type="InterPro" id="IPR050187">
    <property type="entry name" value="Lipid_Phosphate_FormReg"/>
</dbReference>
<organism evidence="2 3">
    <name type="scientific">Pinctada imbricata</name>
    <name type="common">Atlantic pearl-oyster</name>
    <name type="synonym">Pinctada martensii</name>
    <dbReference type="NCBI Taxonomy" id="66713"/>
    <lineage>
        <taxon>Eukaryota</taxon>
        <taxon>Metazoa</taxon>
        <taxon>Spiralia</taxon>
        <taxon>Lophotrochozoa</taxon>
        <taxon>Mollusca</taxon>
        <taxon>Bivalvia</taxon>
        <taxon>Autobranchia</taxon>
        <taxon>Pteriomorphia</taxon>
        <taxon>Pterioida</taxon>
        <taxon>Pterioidea</taxon>
        <taxon>Pteriidae</taxon>
        <taxon>Pinctada</taxon>
    </lineage>
</organism>
<sequence>GKPRKLVIFLNPIGGKQNARSIYQKTAGPLFELAGILCEVLVSERHRHFTDLVAAFDFSSVDGMVIFGGDGSVCEILNALMRKTYGQEVKDPKPIDIPMAVIPTGTGNGFSEGLYGVQNELTAILHVINGTILPQPLMSVHSGGSLLSMSCCVIAYGLFSDVMYHTDKQRWLKKLRYAVVPLWVMLWKKQRLFNARVTYKVRYRTHCLF</sequence>
<dbReference type="GO" id="GO:0006672">
    <property type="term" value="P:ceramide metabolic process"/>
    <property type="evidence" value="ECO:0007669"/>
    <property type="project" value="TreeGrafter"/>
</dbReference>
<evidence type="ECO:0000259" key="1">
    <source>
        <dbReference type="PROSITE" id="PS50146"/>
    </source>
</evidence>
<dbReference type="SUPFAM" id="SSF111331">
    <property type="entry name" value="NAD kinase/diacylglycerol kinase-like"/>
    <property type="match status" value="1"/>
</dbReference>
<dbReference type="EMBL" id="VSWD01000012">
    <property type="protein sequence ID" value="KAK3086541.1"/>
    <property type="molecule type" value="Genomic_DNA"/>
</dbReference>
<reference evidence="2" key="1">
    <citation type="submission" date="2019-08" db="EMBL/GenBank/DDBJ databases">
        <title>The improved chromosome-level genome for the pearl oyster Pinctada fucata martensii using PacBio sequencing and Hi-C.</title>
        <authorList>
            <person name="Zheng Z."/>
        </authorList>
    </citation>
    <scope>NUCLEOTIDE SEQUENCE</scope>
    <source>
        <strain evidence="2">ZZ-2019</strain>
        <tissue evidence="2">Adductor muscle</tissue>
    </source>
</reference>
<dbReference type="InterPro" id="IPR016064">
    <property type="entry name" value="NAD/diacylglycerol_kinase_sf"/>
</dbReference>